<comment type="caution">
    <text evidence="1">The sequence shown here is derived from an EMBL/GenBank/DDBJ whole genome shotgun (WGS) entry which is preliminary data.</text>
</comment>
<name>A0A8S1P5L3_PARPR</name>
<sequence length="644" mass="77599">MFIFCEEELFIQLFVLNQINSTRFNLTISSTSKIDKQKDCLFQLQQQQFIYLAFLNCQDWIIYVVKNNNFEIFIYSKNFNDKILKSFSIQEETILQFEYDIYIVSQYDKRWFSNNQSQQILFFFSQDQQYVIFFEGENKIELKHFGLNNILLITNQQTPKQVFKIDDSLIINYGTYIEVLERIDFKFILNFAIDYLINELFNYPYIYGFYENQIILFKKNILNPLISCNELMKYNYIYYTTNHLFKTNELFKSEIIPEGSQDYNCEILNAQVYLRNTTFQLKIYKQQSIDSCVFPNILDFNQSSLKCQKQQLQNQYYCQNFYNSNIRWQKFKYNKEFYILFQKKSNLKLYLKNCNNNLLMELGRFENFEEKNIYEFKNLFLLIFQQQTKVLIIYCESNNFNQTIIEFNEQVIDIFYENYLFHLITSSCSSYIIINKQYSLFQNNSYLLRNGVCIKMKFLNGYVSYIHDGSIVMMKNNITNIMKFADASVVNIFQIYTFQVTYIIHLRNQDGDHLSKYIFINNQLIKLYDIPKLNFQFTSPLNYKTTKYLLIVAAYTNSGINVLLVYYCNNNYSNSLIDIIQVDNFNFYMSDEDLLIYNFNQEIRMVNIKFDKYICEVSLFPEFVKEISIPLILTTKHQIQTFII</sequence>
<dbReference type="Proteomes" id="UP000688137">
    <property type="component" value="Unassembled WGS sequence"/>
</dbReference>
<organism evidence="1 2">
    <name type="scientific">Paramecium primaurelia</name>
    <dbReference type="NCBI Taxonomy" id="5886"/>
    <lineage>
        <taxon>Eukaryota</taxon>
        <taxon>Sar</taxon>
        <taxon>Alveolata</taxon>
        <taxon>Ciliophora</taxon>
        <taxon>Intramacronucleata</taxon>
        <taxon>Oligohymenophorea</taxon>
        <taxon>Peniculida</taxon>
        <taxon>Parameciidae</taxon>
        <taxon>Paramecium</taxon>
    </lineage>
</organism>
<proteinExistence type="predicted"/>
<evidence type="ECO:0000313" key="2">
    <source>
        <dbReference type="Proteomes" id="UP000688137"/>
    </source>
</evidence>
<dbReference type="AlphaFoldDB" id="A0A8S1P5L3"/>
<protein>
    <submittedName>
        <fullName evidence="1">Uncharacterized protein</fullName>
    </submittedName>
</protein>
<accession>A0A8S1P5L3</accession>
<gene>
    <name evidence="1" type="ORF">PPRIM_AZ9-3.1.T1060087</name>
</gene>
<evidence type="ECO:0000313" key="1">
    <source>
        <dbReference type="EMBL" id="CAD8098175.1"/>
    </source>
</evidence>
<reference evidence="1" key="1">
    <citation type="submission" date="2021-01" db="EMBL/GenBank/DDBJ databases">
        <authorList>
            <consortium name="Genoscope - CEA"/>
            <person name="William W."/>
        </authorList>
    </citation>
    <scope>NUCLEOTIDE SEQUENCE</scope>
</reference>
<dbReference type="EMBL" id="CAJJDM010000109">
    <property type="protein sequence ID" value="CAD8098175.1"/>
    <property type="molecule type" value="Genomic_DNA"/>
</dbReference>
<keyword evidence="2" id="KW-1185">Reference proteome</keyword>